<keyword evidence="3" id="KW-1185">Reference proteome</keyword>
<feature type="region of interest" description="Disordered" evidence="1">
    <location>
        <begin position="49"/>
        <end position="75"/>
    </location>
</feature>
<name>A0AAV7SR66_PLEWA</name>
<organism evidence="2 3">
    <name type="scientific">Pleurodeles waltl</name>
    <name type="common">Iberian ribbed newt</name>
    <dbReference type="NCBI Taxonomy" id="8319"/>
    <lineage>
        <taxon>Eukaryota</taxon>
        <taxon>Metazoa</taxon>
        <taxon>Chordata</taxon>
        <taxon>Craniata</taxon>
        <taxon>Vertebrata</taxon>
        <taxon>Euteleostomi</taxon>
        <taxon>Amphibia</taxon>
        <taxon>Batrachia</taxon>
        <taxon>Caudata</taxon>
        <taxon>Salamandroidea</taxon>
        <taxon>Salamandridae</taxon>
        <taxon>Pleurodelinae</taxon>
        <taxon>Pleurodeles</taxon>
    </lineage>
</organism>
<dbReference type="AlphaFoldDB" id="A0AAV7SR66"/>
<accession>A0AAV7SR66</accession>
<feature type="compositionally biased region" description="Low complexity" evidence="1">
    <location>
        <begin position="53"/>
        <end position="64"/>
    </location>
</feature>
<reference evidence="2" key="1">
    <citation type="journal article" date="2022" name="bioRxiv">
        <title>Sequencing and chromosome-scale assembly of the giantPleurodeles waltlgenome.</title>
        <authorList>
            <person name="Brown T."/>
            <person name="Elewa A."/>
            <person name="Iarovenko S."/>
            <person name="Subramanian E."/>
            <person name="Araus A.J."/>
            <person name="Petzold A."/>
            <person name="Susuki M."/>
            <person name="Suzuki K.-i.T."/>
            <person name="Hayashi T."/>
            <person name="Toyoda A."/>
            <person name="Oliveira C."/>
            <person name="Osipova E."/>
            <person name="Leigh N.D."/>
            <person name="Simon A."/>
            <person name="Yun M.H."/>
        </authorList>
    </citation>
    <scope>NUCLEOTIDE SEQUENCE</scope>
    <source>
        <strain evidence="2">20211129_DDA</strain>
        <tissue evidence="2">Liver</tissue>
    </source>
</reference>
<evidence type="ECO:0000313" key="3">
    <source>
        <dbReference type="Proteomes" id="UP001066276"/>
    </source>
</evidence>
<evidence type="ECO:0000313" key="2">
    <source>
        <dbReference type="EMBL" id="KAJ1166553.1"/>
    </source>
</evidence>
<dbReference type="PROSITE" id="PS51257">
    <property type="entry name" value="PROKAR_LIPOPROTEIN"/>
    <property type="match status" value="1"/>
</dbReference>
<dbReference type="Proteomes" id="UP001066276">
    <property type="component" value="Chromosome 4_2"/>
</dbReference>
<protein>
    <submittedName>
        <fullName evidence="2">Uncharacterized protein</fullName>
    </submittedName>
</protein>
<comment type="caution">
    <text evidence="2">The sequence shown here is derived from an EMBL/GenBank/DDBJ whole genome shotgun (WGS) entry which is preliminary data.</text>
</comment>
<proteinExistence type="predicted"/>
<evidence type="ECO:0000256" key="1">
    <source>
        <dbReference type="SAM" id="MobiDB-lite"/>
    </source>
</evidence>
<dbReference type="EMBL" id="JANPWB010000008">
    <property type="protein sequence ID" value="KAJ1166553.1"/>
    <property type="molecule type" value="Genomic_DNA"/>
</dbReference>
<sequence>MCRWLPSVVSSQEIALLQVASGATGAACWSRDALELQLARRGAALIPLRENRGSGSTSKSAGTARKTFREEKRKAVVVGRRRPAKRLDIAGVVIHPPPSPWEEVLMGRMSLAEGRKEA</sequence>
<gene>
    <name evidence="2" type="ORF">NDU88_006952</name>
</gene>